<gene>
    <name evidence="4" type="ORF">SM757_26440</name>
</gene>
<keyword evidence="1" id="KW-0812">Transmembrane</keyword>
<feature type="domain" description="Ice-binding protein C-terminal" evidence="3">
    <location>
        <begin position="34"/>
        <end position="54"/>
    </location>
</feature>
<dbReference type="InterPro" id="IPR013424">
    <property type="entry name" value="Ice-binding_C"/>
</dbReference>
<keyword evidence="1" id="KW-0472">Membrane</keyword>
<comment type="caution">
    <text evidence="4">The sequence shown here is derived from an EMBL/GenBank/DDBJ whole genome shotgun (WGS) entry which is preliminary data.</text>
</comment>
<dbReference type="Pfam" id="PF07589">
    <property type="entry name" value="PEP-CTERM"/>
    <property type="match status" value="1"/>
</dbReference>
<keyword evidence="2" id="KW-0732">Signal</keyword>
<evidence type="ECO:0000256" key="1">
    <source>
        <dbReference type="SAM" id="Phobius"/>
    </source>
</evidence>
<accession>A0ABU5IMJ5</accession>
<feature type="signal peptide" evidence="2">
    <location>
        <begin position="1"/>
        <end position="22"/>
    </location>
</feature>
<dbReference type="NCBIfam" id="TIGR02595">
    <property type="entry name" value="PEP_CTERM"/>
    <property type="match status" value="1"/>
</dbReference>
<evidence type="ECO:0000256" key="2">
    <source>
        <dbReference type="SAM" id="SignalP"/>
    </source>
</evidence>
<feature type="chain" id="PRO_5045725971" evidence="2">
    <location>
        <begin position="23"/>
        <end position="61"/>
    </location>
</feature>
<dbReference type="RefSeq" id="WP_066342539.1">
    <property type="nucleotide sequence ID" value="NZ_JAXOJX010000059.1"/>
</dbReference>
<evidence type="ECO:0000259" key="3">
    <source>
        <dbReference type="Pfam" id="PF07589"/>
    </source>
</evidence>
<keyword evidence="5" id="KW-1185">Reference proteome</keyword>
<name>A0ABU5IMJ5_9BURK</name>
<evidence type="ECO:0000313" key="5">
    <source>
        <dbReference type="Proteomes" id="UP001293718"/>
    </source>
</evidence>
<protein>
    <submittedName>
        <fullName evidence="4">PEP-CTERM sorting domain-containing protein</fullName>
    </submittedName>
</protein>
<evidence type="ECO:0000313" key="4">
    <source>
        <dbReference type="EMBL" id="MDZ5460122.1"/>
    </source>
</evidence>
<sequence>MNQLSAFFSAAALLAVTKVALAEPCGSFPLPACAVPEPSSLPLVTIGLVGAAVVARFFKKK</sequence>
<dbReference type="EMBL" id="JAXOJX010000059">
    <property type="protein sequence ID" value="MDZ5460122.1"/>
    <property type="molecule type" value="Genomic_DNA"/>
</dbReference>
<reference evidence="4 5" key="1">
    <citation type="submission" date="2023-11" db="EMBL/GenBank/DDBJ databases">
        <title>Draft genome of Azohydromonas lata strain H1 (DSM1123), a polyhydroxyalkanoate producer.</title>
        <authorList>
            <person name="Traversa D."/>
            <person name="D'Addabbo P."/>
            <person name="Pazzani C."/>
            <person name="Manzari C."/>
            <person name="Chiara M."/>
            <person name="Scrascia M."/>
        </authorList>
    </citation>
    <scope>NUCLEOTIDE SEQUENCE [LARGE SCALE GENOMIC DNA]</scope>
    <source>
        <strain evidence="4 5">H1</strain>
    </source>
</reference>
<proteinExistence type="predicted"/>
<organism evidence="4 5">
    <name type="scientific">Azohydromonas lata</name>
    <dbReference type="NCBI Taxonomy" id="45677"/>
    <lineage>
        <taxon>Bacteria</taxon>
        <taxon>Pseudomonadati</taxon>
        <taxon>Pseudomonadota</taxon>
        <taxon>Betaproteobacteria</taxon>
        <taxon>Burkholderiales</taxon>
        <taxon>Sphaerotilaceae</taxon>
        <taxon>Azohydromonas</taxon>
    </lineage>
</organism>
<keyword evidence="1" id="KW-1133">Transmembrane helix</keyword>
<feature type="transmembrane region" description="Helical" evidence="1">
    <location>
        <begin position="38"/>
        <end position="58"/>
    </location>
</feature>
<dbReference type="Proteomes" id="UP001293718">
    <property type="component" value="Unassembled WGS sequence"/>
</dbReference>